<evidence type="ECO:0000313" key="2">
    <source>
        <dbReference type="Proteomes" id="UP001565471"/>
    </source>
</evidence>
<evidence type="ECO:0008006" key="3">
    <source>
        <dbReference type="Google" id="ProtNLM"/>
    </source>
</evidence>
<comment type="caution">
    <text evidence="1">The sequence shown here is derived from an EMBL/GenBank/DDBJ whole genome shotgun (WGS) entry which is preliminary data.</text>
</comment>
<proteinExistence type="predicted"/>
<dbReference type="RefSeq" id="WP_016843666.1">
    <property type="nucleotide sequence ID" value="NZ_CP126026.1"/>
</dbReference>
<evidence type="ECO:0000313" key="1">
    <source>
        <dbReference type="EMBL" id="MEY9317019.1"/>
    </source>
</evidence>
<keyword evidence="2" id="KW-1185">Reference proteome</keyword>
<reference evidence="1 2" key="1">
    <citation type="submission" date="2024-07" db="EMBL/GenBank/DDBJ databases">
        <title>Genomic Encyclopedia of Type Strains, Phase V (KMG-V): Genome sequencing to study the core and pangenomes of soil and plant-associated prokaryotes.</title>
        <authorList>
            <person name="Whitman W."/>
        </authorList>
    </citation>
    <scope>NUCLEOTIDE SEQUENCE [LARGE SCALE GENOMIC DNA]</scope>
    <source>
        <strain evidence="1 2">USDA 415</strain>
    </source>
</reference>
<dbReference type="Proteomes" id="UP001565471">
    <property type="component" value="Unassembled WGS sequence"/>
</dbReference>
<name>A0ABV4F0R9_BRAEL</name>
<gene>
    <name evidence="1" type="ORF">ABIF29_003818</name>
</gene>
<organism evidence="1 2">
    <name type="scientific">Bradyrhizobium elkanii</name>
    <dbReference type="NCBI Taxonomy" id="29448"/>
    <lineage>
        <taxon>Bacteria</taxon>
        <taxon>Pseudomonadati</taxon>
        <taxon>Pseudomonadota</taxon>
        <taxon>Alphaproteobacteria</taxon>
        <taxon>Hyphomicrobiales</taxon>
        <taxon>Nitrobacteraceae</taxon>
        <taxon>Bradyrhizobium</taxon>
    </lineage>
</organism>
<sequence length="135" mass="14140">MTSKLDEHMELVAKVVAKFISTGLLKHNIDSRGADTFLGEPVDNDTFAAVLSWMLSEGLIHAGNVSRTINGVVFVSQAQLSAKGLAIVRQPLGGGETIEKRIEKADAGDKKDWSSIGDLIGGFAGGIMKSLGSAG</sequence>
<dbReference type="EMBL" id="JBGBZA010000002">
    <property type="protein sequence ID" value="MEY9317019.1"/>
    <property type="molecule type" value="Genomic_DNA"/>
</dbReference>
<protein>
    <recommendedName>
        <fullName evidence="3">DUF2513 domain-containing protein</fullName>
    </recommendedName>
</protein>
<accession>A0ABV4F0R9</accession>